<keyword evidence="2" id="KW-0472">Membrane</keyword>
<evidence type="ECO:0000313" key="5">
    <source>
        <dbReference type="Proteomes" id="UP001642405"/>
    </source>
</evidence>
<protein>
    <recommendedName>
        <fullName evidence="6">Integral membrane protein</fullName>
    </recommendedName>
</protein>
<keyword evidence="3" id="KW-0732">Signal</keyword>
<name>A0ABP0CX26_9PEZI</name>
<feature type="transmembrane region" description="Helical" evidence="2">
    <location>
        <begin position="124"/>
        <end position="142"/>
    </location>
</feature>
<evidence type="ECO:0000256" key="2">
    <source>
        <dbReference type="SAM" id="Phobius"/>
    </source>
</evidence>
<feature type="region of interest" description="Disordered" evidence="1">
    <location>
        <begin position="189"/>
        <end position="221"/>
    </location>
</feature>
<feature type="chain" id="PRO_5046335574" description="Integral membrane protein" evidence="3">
    <location>
        <begin position="21"/>
        <end position="221"/>
    </location>
</feature>
<feature type="signal peptide" evidence="3">
    <location>
        <begin position="1"/>
        <end position="20"/>
    </location>
</feature>
<dbReference type="PANTHER" id="PTHR36854:SF1">
    <property type="entry name" value="TRANSMEMBRANE PROTEIN"/>
    <property type="match status" value="1"/>
</dbReference>
<sequence>MARIQQILAALCVFIALASAYSAPTFCKCTCFTNSTIIPLGPQHPKDGSAQQPPPASAKRRDAAAGVSSSSPATALLVSRASSASCNQCNRAFCLDYNLPICKGAEEKDVVAMCFQRDSRKDQIIVWCFLLGTGSLLGWTAIQRVMKVREDGAGGGNNRAPLLGSGRGGGHGGEGSVFQRLAARVGLGGPTVASGSRSPLSSPSAAIPRSQYAPLDGNSRD</sequence>
<accession>A0ABP0CX26</accession>
<keyword evidence="5" id="KW-1185">Reference proteome</keyword>
<evidence type="ECO:0000256" key="3">
    <source>
        <dbReference type="SAM" id="SignalP"/>
    </source>
</evidence>
<organism evidence="4 5">
    <name type="scientific">Sporothrix curviconia</name>
    <dbReference type="NCBI Taxonomy" id="1260050"/>
    <lineage>
        <taxon>Eukaryota</taxon>
        <taxon>Fungi</taxon>
        <taxon>Dikarya</taxon>
        <taxon>Ascomycota</taxon>
        <taxon>Pezizomycotina</taxon>
        <taxon>Sordariomycetes</taxon>
        <taxon>Sordariomycetidae</taxon>
        <taxon>Ophiostomatales</taxon>
        <taxon>Ophiostomataceae</taxon>
        <taxon>Sporothrix</taxon>
    </lineage>
</organism>
<evidence type="ECO:0008006" key="6">
    <source>
        <dbReference type="Google" id="ProtNLM"/>
    </source>
</evidence>
<gene>
    <name evidence="4" type="ORF">SCUCBS95973_009497</name>
</gene>
<feature type="compositionally biased region" description="Low complexity" evidence="1">
    <location>
        <begin position="193"/>
        <end position="210"/>
    </location>
</feature>
<reference evidence="4 5" key="1">
    <citation type="submission" date="2024-01" db="EMBL/GenBank/DDBJ databases">
        <authorList>
            <person name="Allen C."/>
            <person name="Tagirdzhanova G."/>
        </authorList>
    </citation>
    <scope>NUCLEOTIDE SEQUENCE [LARGE SCALE GENOMIC DNA]</scope>
</reference>
<proteinExistence type="predicted"/>
<dbReference type="Proteomes" id="UP001642405">
    <property type="component" value="Unassembled WGS sequence"/>
</dbReference>
<evidence type="ECO:0000256" key="1">
    <source>
        <dbReference type="SAM" id="MobiDB-lite"/>
    </source>
</evidence>
<comment type="caution">
    <text evidence="4">The sequence shown here is derived from an EMBL/GenBank/DDBJ whole genome shotgun (WGS) entry which is preliminary data.</text>
</comment>
<evidence type="ECO:0000313" key="4">
    <source>
        <dbReference type="EMBL" id="CAK7236117.1"/>
    </source>
</evidence>
<keyword evidence="2" id="KW-0812">Transmembrane</keyword>
<dbReference type="PANTHER" id="PTHR36854">
    <property type="entry name" value="CHROMOSOME 9, WHOLE GENOME SHOTGUN SEQUENCE"/>
    <property type="match status" value="1"/>
</dbReference>
<keyword evidence="2" id="KW-1133">Transmembrane helix</keyword>
<feature type="region of interest" description="Disordered" evidence="1">
    <location>
        <begin position="43"/>
        <end position="67"/>
    </location>
</feature>
<dbReference type="EMBL" id="CAWUHB010000109">
    <property type="protein sequence ID" value="CAK7236117.1"/>
    <property type="molecule type" value="Genomic_DNA"/>
</dbReference>